<organism evidence="6 7">
    <name type="scientific">Pisolithus microcarpus 441</name>
    <dbReference type="NCBI Taxonomy" id="765257"/>
    <lineage>
        <taxon>Eukaryota</taxon>
        <taxon>Fungi</taxon>
        <taxon>Dikarya</taxon>
        <taxon>Basidiomycota</taxon>
        <taxon>Agaricomycotina</taxon>
        <taxon>Agaricomycetes</taxon>
        <taxon>Agaricomycetidae</taxon>
        <taxon>Boletales</taxon>
        <taxon>Sclerodermatineae</taxon>
        <taxon>Pisolithaceae</taxon>
        <taxon>Pisolithus</taxon>
    </lineage>
</organism>
<dbReference type="Gene3D" id="3.40.50.300">
    <property type="entry name" value="P-loop containing nucleotide triphosphate hydrolases"/>
    <property type="match status" value="1"/>
</dbReference>
<gene>
    <name evidence="6" type="ORF">PISMIDRAFT_342730</name>
</gene>
<feature type="compositionally biased region" description="Polar residues" evidence="4">
    <location>
        <begin position="87"/>
        <end position="96"/>
    </location>
</feature>
<evidence type="ECO:0000259" key="5">
    <source>
        <dbReference type="PROSITE" id="PS50837"/>
    </source>
</evidence>
<dbReference type="Gene3D" id="2.130.10.10">
    <property type="entry name" value="YVTN repeat-like/Quinoprotein amine dehydrogenase"/>
    <property type="match status" value="1"/>
</dbReference>
<dbReference type="PANTHER" id="PTHR10039:SF14">
    <property type="entry name" value="NACHT DOMAIN-CONTAINING PROTEIN"/>
    <property type="match status" value="1"/>
</dbReference>
<feature type="domain" description="NACHT" evidence="5">
    <location>
        <begin position="390"/>
        <end position="539"/>
    </location>
</feature>
<reference evidence="7" key="2">
    <citation type="submission" date="2015-01" db="EMBL/GenBank/DDBJ databases">
        <title>Evolutionary Origins and Diversification of the Mycorrhizal Mutualists.</title>
        <authorList>
            <consortium name="DOE Joint Genome Institute"/>
            <consortium name="Mycorrhizal Genomics Consortium"/>
            <person name="Kohler A."/>
            <person name="Kuo A."/>
            <person name="Nagy L.G."/>
            <person name="Floudas D."/>
            <person name="Copeland A."/>
            <person name="Barry K.W."/>
            <person name="Cichocki N."/>
            <person name="Veneault-Fourrey C."/>
            <person name="LaButti K."/>
            <person name="Lindquist E.A."/>
            <person name="Lipzen A."/>
            <person name="Lundell T."/>
            <person name="Morin E."/>
            <person name="Murat C."/>
            <person name="Riley R."/>
            <person name="Ohm R."/>
            <person name="Sun H."/>
            <person name="Tunlid A."/>
            <person name="Henrissat B."/>
            <person name="Grigoriev I.V."/>
            <person name="Hibbett D.S."/>
            <person name="Martin F."/>
        </authorList>
    </citation>
    <scope>NUCLEOTIDE SEQUENCE [LARGE SCALE GENOMIC DNA]</scope>
    <source>
        <strain evidence="7">441</strain>
    </source>
</reference>
<feature type="repeat" description="WD" evidence="3">
    <location>
        <begin position="907"/>
        <end position="939"/>
    </location>
</feature>
<evidence type="ECO:0000313" key="6">
    <source>
        <dbReference type="EMBL" id="KIK14898.1"/>
    </source>
</evidence>
<dbReference type="InterPro" id="IPR007111">
    <property type="entry name" value="NACHT_NTPase"/>
</dbReference>
<name>A0A0C9Z4H3_9AGAM</name>
<dbReference type="PROSITE" id="PS50294">
    <property type="entry name" value="WD_REPEATS_REGION"/>
    <property type="match status" value="3"/>
</dbReference>
<keyword evidence="7" id="KW-1185">Reference proteome</keyword>
<feature type="compositionally biased region" description="Basic residues" evidence="4">
    <location>
        <begin position="1"/>
        <end position="10"/>
    </location>
</feature>
<dbReference type="OrthoDB" id="674604at2759"/>
<evidence type="ECO:0000256" key="3">
    <source>
        <dbReference type="PROSITE-ProRule" id="PRU00221"/>
    </source>
</evidence>
<dbReference type="InterPro" id="IPR001680">
    <property type="entry name" value="WD40_rpt"/>
</dbReference>
<dbReference type="PROSITE" id="PS50837">
    <property type="entry name" value="NACHT"/>
    <property type="match status" value="1"/>
</dbReference>
<dbReference type="InterPro" id="IPR056884">
    <property type="entry name" value="NPHP3-like_N"/>
</dbReference>
<dbReference type="SUPFAM" id="SSF50978">
    <property type="entry name" value="WD40 repeat-like"/>
    <property type="match status" value="1"/>
</dbReference>
<feature type="repeat" description="WD" evidence="3">
    <location>
        <begin position="950"/>
        <end position="982"/>
    </location>
</feature>
<proteinExistence type="predicted"/>
<feature type="repeat" description="WD" evidence="3">
    <location>
        <begin position="993"/>
        <end position="1034"/>
    </location>
</feature>
<evidence type="ECO:0000313" key="7">
    <source>
        <dbReference type="Proteomes" id="UP000054018"/>
    </source>
</evidence>
<dbReference type="AlphaFoldDB" id="A0A0C9Z4H3"/>
<dbReference type="InterPro" id="IPR020472">
    <property type="entry name" value="WD40_PAC1"/>
</dbReference>
<dbReference type="InterPro" id="IPR027417">
    <property type="entry name" value="P-loop_NTPase"/>
</dbReference>
<feature type="compositionally biased region" description="Polar residues" evidence="4">
    <location>
        <begin position="62"/>
        <end position="79"/>
    </location>
</feature>
<reference evidence="6 7" key="1">
    <citation type="submission" date="2014-04" db="EMBL/GenBank/DDBJ databases">
        <authorList>
            <consortium name="DOE Joint Genome Institute"/>
            <person name="Kuo A."/>
            <person name="Kohler A."/>
            <person name="Costa M.D."/>
            <person name="Nagy L.G."/>
            <person name="Floudas D."/>
            <person name="Copeland A."/>
            <person name="Barry K.W."/>
            <person name="Cichocki N."/>
            <person name="Veneault-Fourrey C."/>
            <person name="LaButti K."/>
            <person name="Lindquist E.A."/>
            <person name="Lipzen A."/>
            <person name="Lundell T."/>
            <person name="Morin E."/>
            <person name="Murat C."/>
            <person name="Sun H."/>
            <person name="Tunlid A."/>
            <person name="Henrissat B."/>
            <person name="Grigoriev I.V."/>
            <person name="Hibbett D.S."/>
            <person name="Martin F."/>
            <person name="Nordberg H.P."/>
            <person name="Cantor M.N."/>
            <person name="Hua S.X."/>
        </authorList>
    </citation>
    <scope>NUCLEOTIDE SEQUENCE [LARGE SCALE GENOMIC DNA]</scope>
    <source>
        <strain evidence="6 7">441</strain>
    </source>
</reference>
<evidence type="ECO:0000256" key="1">
    <source>
        <dbReference type="ARBA" id="ARBA00022574"/>
    </source>
</evidence>
<dbReference type="PANTHER" id="PTHR10039">
    <property type="entry name" value="AMELOGENIN"/>
    <property type="match status" value="1"/>
</dbReference>
<dbReference type="SMART" id="SM00320">
    <property type="entry name" value="WD40"/>
    <property type="match status" value="3"/>
</dbReference>
<dbReference type="InterPro" id="IPR015943">
    <property type="entry name" value="WD40/YVTN_repeat-like_dom_sf"/>
</dbReference>
<protein>
    <recommendedName>
        <fullName evidence="5">NACHT domain-containing protein</fullName>
    </recommendedName>
</protein>
<feature type="compositionally biased region" description="Polar residues" evidence="4">
    <location>
        <begin position="16"/>
        <end position="30"/>
    </location>
</feature>
<dbReference type="SUPFAM" id="SSF52540">
    <property type="entry name" value="P-loop containing nucleoside triphosphate hydrolases"/>
    <property type="match status" value="1"/>
</dbReference>
<dbReference type="Proteomes" id="UP000054018">
    <property type="component" value="Unassembled WGS sequence"/>
</dbReference>
<dbReference type="InterPro" id="IPR036322">
    <property type="entry name" value="WD40_repeat_dom_sf"/>
</dbReference>
<dbReference type="HOGENOM" id="CLU_000288_6_0_1"/>
<evidence type="ECO:0000256" key="2">
    <source>
        <dbReference type="ARBA" id="ARBA00022737"/>
    </source>
</evidence>
<keyword evidence="2" id="KW-0677">Repeat</keyword>
<dbReference type="STRING" id="765257.A0A0C9Z4H3"/>
<dbReference type="EMBL" id="KN833917">
    <property type="protein sequence ID" value="KIK14898.1"/>
    <property type="molecule type" value="Genomic_DNA"/>
</dbReference>
<evidence type="ECO:0000256" key="4">
    <source>
        <dbReference type="SAM" id="MobiDB-lite"/>
    </source>
</evidence>
<dbReference type="PRINTS" id="PR00320">
    <property type="entry name" value="GPROTEINBRPT"/>
</dbReference>
<feature type="compositionally biased region" description="Low complexity" evidence="4">
    <location>
        <begin position="100"/>
        <end position="113"/>
    </location>
</feature>
<feature type="compositionally biased region" description="Basic and acidic residues" evidence="4">
    <location>
        <begin position="114"/>
        <end position="149"/>
    </location>
</feature>
<accession>A0A0C9Z4H3</accession>
<feature type="region of interest" description="Disordered" evidence="4">
    <location>
        <begin position="1"/>
        <end position="157"/>
    </location>
</feature>
<dbReference type="Pfam" id="PF00400">
    <property type="entry name" value="WD40"/>
    <property type="match status" value="3"/>
</dbReference>
<dbReference type="PROSITE" id="PS50082">
    <property type="entry name" value="WD_REPEATS_2"/>
    <property type="match status" value="3"/>
</dbReference>
<dbReference type="Pfam" id="PF24883">
    <property type="entry name" value="NPHP3_N"/>
    <property type="match status" value="1"/>
</dbReference>
<keyword evidence="1 3" id="KW-0853">WD repeat</keyword>
<sequence>MARTQPKKRRLFEFAKTSNSASGLASSPGRSETRVGGLPSIPETVGRASPGRLAKMRRLFRRSNQGSSTAIATEVTDTQAGGVPQVATDQDATARSTGGEAQEQQEQPQAAPTEHAEKSVDKPEPALKSKLEPESEPEPKLESKPKPEAEPTPTSAGLHVDAAVKEFGGFEPISGITRGAVDSVGIVNSTFSEVQTLSDKYLKPFKVFNQVVSTLANVHPYAQVALGILTFTSQLFMNQANLDNAVSDLLDTMRSVYEWLIREDRIRNLDKDALAKIARAISDSAHFVINYSTTKSFWERTRKNIFSETRAVVDGHAKALENLMQQCRDRAARDIQVNTYRILEDLNLEGMAYAGGAGLNTTKKCLDGTRTEILRDIMKWINDPDLAAPRILWLHGQAGRGKSAIAHTIASWVKDVGGLGSCFCFARDRQTEHREEKILTTIARDLAGRDQSFRRALADALSEDHTLKTTPDVVQQWQQLILNPLSKVNGAIVGNVVVVIDALDETGPDTSREHILSLLASPEAARLPSNFRILLTSIPLADIKRVLSTAAHVKATSLDDISAQLAERDIHLYVSAGLRLHPEIGAAEVHSISQKSDGLFEWARLACRFIKPNRPGRTIMERYKEVMSPQSEDGGSLLDAIYRTILEDTIPRDEITLSRFRSVMQQIMSTSVPLQLDALDEMRSHFPSEEDCFEMWIILEFMAPLLSGITDRGSVVRPLHASFYDFLTDDKRSGVYFVSKPSMHGLLAFASLHTLCKDLKFNICGLESSYFRNADVIDLRERRTEFGAILAALVKDIVGCEKFLFWLEALSLLSRLDNATGALGSLITWLRGQNGFEEILALAQDGIKFLHNFGSVISLSTPHLYTSALPFTPSNTNLSRMLMPKFSCLVGISVGGLKEWPAVQQALEGHTGRVNSVGFSSDGKRIVSGSSDKTVRIWDAGRGVQIGGPLEGHTHWVNSVGFSSDGKRIVSGSYDKTLRIWDAEKRVWIGGLLEGYTGRVNSVGFSSDGKRIVSCLDDKSMTIWDTHGFEAVQSKGVAYDSEDVTLISHIMNSHSVCFSSISSHALQDSLQFLDGLMEEEMNVRHQPVKVCHDGWIRGPKGRLLLWIPPAFWGPSYSMWTVAVIPKGSCIELDLSQMAHGKQWHQCFKPVV</sequence>